<name>A0A822ZF69_NELNU</name>
<comment type="caution">
    <text evidence="1">The sequence shown here is derived from an EMBL/GenBank/DDBJ whole genome shotgun (WGS) entry which is preliminary data.</text>
</comment>
<evidence type="ECO:0000313" key="1">
    <source>
        <dbReference type="EMBL" id="DAD40248.1"/>
    </source>
</evidence>
<proteinExistence type="predicted"/>
<organism evidence="1 2">
    <name type="scientific">Nelumbo nucifera</name>
    <name type="common">Sacred lotus</name>
    <dbReference type="NCBI Taxonomy" id="4432"/>
    <lineage>
        <taxon>Eukaryota</taxon>
        <taxon>Viridiplantae</taxon>
        <taxon>Streptophyta</taxon>
        <taxon>Embryophyta</taxon>
        <taxon>Tracheophyta</taxon>
        <taxon>Spermatophyta</taxon>
        <taxon>Magnoliopsida</taxon>
        <taxon>Proteales</taxon>
        <taxon>Nelumbonaceae</taxon>
        <taxon>Nelumbo</taxon>
    </lineage>
</organism>
<dbReference type="Proteomes" id="UP000607653">
    <property type="component" value="Unassembled WGS sequence"/>
</dbReference>
<dbReference type="AlphaFoldDB" id="A0A822ZF69"/>
<gene>
    <name evidence="1" type="ORF">HUJ06_014571</name>
</gene>
<dbReference type="EMBL" id="DUZY01000005">
    <property type="protein sequence ID" value="DAD40248.1"/>
    <property type="molecule type" value="Genomic_DNA"/>
</dbReference>
<protein>
    <submittedName>
        <fullName evidence="1">Uncharacterized protein</fullName>
    </submittedName>
</protein>
<sequence>MKIHLINQAFADLNEGMKLPVQVCA</sequence>
<reference evidence="1 2" key="1">
    <citation type="journal article" date="2020" name="Mol. Biol. Evol.">
        <title>Distinct Expression and Methylation Patterns for Genes with Different Fates following a Single Whole-Genome Duplication in Flowering Plants.</title>
        <authorList>
            <person name="Shi T."/>
            <person name="Rahmani R.S."/>
            <person name="Gugger P.F."/>
            <person name="Wang M."/>
            <person name="Li H."/>
            <person name="Zhang Y."/>
            <person name="Li Z."/>
            <person name="Wang Q."/>
            <person name="Van de Peer Y."/>
            <person name="Marchal K."/>
            <person name="Chen J."/>
        </authorList>
    </citation>
    <scope>NUCLEOTIDE SEQUENCE [LARGE SCALE GENOMIC DNA]</scope>
    <source>
        <tissue evidence="1">Leaf</tissue>
    </source>
</reference>
<keyword evidence="2" id="KW-1185">Reference proteome</keyword>
<accession>A0A822ZF69</accession>
<evidence type="ECO:0000313" key="2">
    <source>
        <dbReference type="Proteomes" id="UP000607653"/>
    </source>
</evidence>